<feature type="transmembrane region" description="Helical" evidence="8">
    <location>
        <begin position="365"/>
        <end position="385"/>
    </location>
</feature>
<feature type="transmembrane region" description="Helical" evidence="8">
    <location>
        <begin position="204"/>
        <end position="226"/>
    </location>
</feature>
<keyword evidence="4 8" id="KW-1133">Transmembrane helix</keyword>
<evidence type="ECO:0000256" key="2">
    <source>
        <dbReference type="ARBA" id="ARBA00022448"/>
    </source>
</evidence>
<evidence type="ECO:0000256" key="8">
    <source>
        <dbReference type="SAM" id="Phobius"/>
    </source>
</evidence>
<feature type="transmembrane region" description="Helical" evidence="8">
    <location>
        <begin position="273"/>
        <end position="292"/>
    </location>
</feature>
<comment type="similarity">
    <text evidence="6">Belongs to the major facilitator superfamily. Allantoate permease family.</text>
</comment>
<dbReference type="Gene3D" id="1.20.1250.20">
    <property type="entry name" value="MFS general substrate transporter like domains"/>
    <property type="match status" value="1"/>
</dbReference>
<keyword evidence="5 8" id="KW-0472">Membrane</keyword>
<feature type="transmembrane region" description="Helical" evidence="8">
    <location>
        <begin position="434"/>
        <end position="452"/>
    </location>
</feature>
<comment type="caution">
    <text evidence="9">The sequence shown here is derived from an EMBL/GenBank/DDBJ whole genome shotgun (WGS) entry which is preliminary data.</text>
</comment>
<keyword evidence="10" id="KW-1185">Reference proteome</keyword>
<dbReference type="PANTHER" id="PTHR43791">
    <property type="entry name" value="PERMEASE-RELATED"/>
    <property type="match status" value="1"/>
</dbReference>
<dbReference type="SUPFAM" id="SSF103473">
    <property type="entry name" value="MFS general substrate transporter"/>
    <property type="match status" value="1"/>
</dbReference>
<name>A0A1E3IA02_9TREE</name>
<dbReference type="RefSeq" id="XP_019028471.1">
    <property type="nucleotide sequence ID" value="XM_019179525.1"/>
</dbReference>
<dbReference type="PANTHER" id="PTHR43791:SF28">
    <property type="entry name" value="MAJOR FACILITATOR SUPERFAMILY (MFS) PROFILE DOMAIN-CONTAINING PROTEIN"/>
    <property type="match status" value="1"/>
</dbReference>
<dbReference type="GeneID" id="30196742"/>
<evidence type="ECO:0000256" key="6">
    <source>
        <dbReference type="ARBA" id="ARBA00037968"/>
    </source>
</evidence>
<keyword evidence="3 8" id="KW-0812">Transmembrane</keyword>
<feature type="transmembrane region" description="Helical" evidence="8">
    <location>
        <begin position="170"/>
        <end position="192"/>
    </location>
</feature>
<evidence type="ECO:0000313" key="9">
    <source>
        <dbReference type="EMBL" id="ODN85450.1"/>
    </source>
</evidence>
<dbReference type="FunFam" id="1.20.1250.20:FF:000065">
    <property type="entry name" value="Putative MFS pantothenate transporter"/>
    <property type="match status" value="1"/>
</dbReference>
<dbReference type="InterPro" id="IPR011701">
    <property type="entry name" value="MFS"/>
</dbReference>
<sequence length="524" mass="59338">MGALQRARQRSKVVDVVVDVFDWYPAHYPKQERKLLRKMDIGILIFGCLSFFCKYLDQTNITNAYVSGMEEDIGATGNDLNYFNVAYFTAYVIGQIPLIALQSKPAIAPYLLPTMEVIWAILTFVQCRVTKPWHLYILRALLGFFSAPSFGGTHLVLGSWYRKEELFKRAGVWFTGNALGSACGGYIQAAAYKNLEGVGGMRGWRWLFVINGIVTLPVAAIGFALFPGLINSPRRWWCTEEEYELARTRLSKDHGADQGVTWQTIKDVLRKPMIWICVPSYIFLCQASYWTGYMTLWLKRDTNYSIELINILPTFLYLIQAIASWVGTTLACALSTRVLWTFQAFAIIFPTILLCIWNIPNGLKFFAFYFSGFHYMASPIFYSWINDTLRSSPAERGLIISACMTLGYTFYIWVPLFTFPTVEAPRFKHGYPPSIVFAAALYLLVLFGMWYMEKHPAVPEVQEGDIERRSQESEQEGARTPGSEYEDEKDASEVGKKEIKGTVVLGREAKAFTSVGVPTAKIGA</sequence>
<evidence type="ECO:0000256" key="4">
    <source>
        <dbReference type="ARBA" id="ARBA00022989"/>
    </source>
</evidence>
<feature type="transmembrane region" description="Helical" evidence="8">
    <location>
        <begin position="397"/>
        <end position="414"/>
    </location>
</feature>
<dbReference type="GO" id="GO:0016020">
    <property type="term" value="C:membrane"/>
    <property type="evidence" value="ECO:0007669"/>
    <property type="project" value="UniProtKB-SubCell"/>
</dbReference>
<dbReference type="GO" id="GO:0022857">
    <property type="term" value="F:transmembrane transporter activity"/>
    <property type="evidence" value="ECO:0007669"/>
    <property type="project" value="InterPro"/>
</dbReference>
<dbReference type="EMBL" id="AWGH01000036">
    <property type="protein sequence ID" value="ODN85450.1"/>
    <property type="molecule type" value="Genomic_DNA"/>
</dbReference>
<feature type="transmembrane region" description="Helical" evidence="8">
    <location>
        <begin position="81"/>
        <end position="100"/>
    </location>
</feature>
<proteinExistence type="inferred from homology"/>
<dbReference type="OrthoDB" id="3639251at2759"/>
<feature type="transmembrane region" description="Helical" evidence="8">
    <location>
        <begin position="338"/>
        <end position="359"/>
    </location>
</feature>
<accession>A0A1E3IA02</accession>
<reference evidence="9 10" key="1">
    <citation type="submission" date="2016-06" db="EMBL/GenBank/DDBJ databases">
        <title>Evolution of pathogenesis and genome organization in the Tremellales.</title>
        <authorList>
            <person name="Cuomo C."/>
            <person name="Litvintseva A."/>
            <person name="Heitman J."/>
            <person name="Chen Y."/>
            <person name="Sun S."/>
            <person name="Springer D."/>
            <person name="Dromer F."/>
            <person name="Young S."/>
            <person name="Zeng Q."/>
            <person name="Chapman S."/>
            <person name="Gujja S."/>
            <person name="Saif S."/>
            <person name="Birren B."/>
        </authorList>
    </citation>
    <scope>NUCLEOTIDE SEQUENCE [LARGE SCALE GENOMIC DNA]</scope>
    <source>
        <strain evidence="9 10">CBS 7118</strain>
    </source>
</reference>
<feature type="transmembrane region" description="Helical" evidence="8">
    <location>
        <begin position="304"/>
        <end position="326"/>
    </location>
</feature>
<feature type="region of interest" description="Disordered" evidence="7">
    <location>
        <begin position="461"/>
        <end position="494"/>
    </location>
</feature>
<dbReference type="Proteomes" id="UP000094819">
    <property type="component" value="Unassembled WGS sequence"/>
</dbReference>
<dbReference type="Pfam" id="PF07690">
    <property type="entry name" value="MFS_1"/>
    <property type="match status" value="1"/>
</dbReference>
<evidence type="ECO:0000313" key="10">
    <source>
        <dbReference type="Proteomes" id="UP000094819"/>
    </source>
</evidence>
<evidence type="ECO:0000256" key="3">
    <source>
        <dbReference type="ARBA" id="ARBA00022692"/>
    </source>
</evidence>
<feature type="transmembrane region" description="Helical" evidence="8">
    <location>
        <begin position="107"/>
        <end position="125"/>
    </location>
</feature>
<evidence type="ECO:0000256" key="7">
    <source>
        <dbReference type="SAM" id="MobiDB-lite"/>
    </source>
</evidence>
<keyword evidence="2" id="KW-0813">Transport</keyword>
<feature type="transmembrane region" description="Helical" evidence="8">
    <location>
        <begin position="41"/>
        <end position="61"/>
    </location>
</feature>
<protein>
    <submittedName>
        <fullName evidence="9">Biotin transporter</fullName>
    </submittedName>
</protein>
<dbReference type="InterPro" id="IPR036259">
    <property type="entry name" value="MFS_trans_sf"/>
</dbReference>
<evidence type="ECO:0000256" key="1">
    <source>
        <dbReference type="ARBA" id="ARBA00004141"/>
    </source>
</evidence>
<organism evidence="9 10">
    <name type="scientific">Cryptococcus wingfieldii CBS 7118</name>
    <dbReference type="NCBI Taxonomy" id="1295528"/>
    <lineage>
        <taxon>Eukaryota</taxon>
        <taxon>Fungi</taxon>
        <taxon>Dikarya</taxon>
        <taxon>Basidiomycota</taxon>
        <taxon>Agaricomycotina</taxon>
        <taxon>Tremellomycetes</taxon>
        <taxon>Tremellales</taxon>
        <taxon>Cryptococcaceae</taxon>
        <taxon>Cryptococcus</taxon>
    </lineage>
</organism>
<feature type="transmembrane region" description="Helical" evidence="8">
    <location>
        <begin position="137"/>
        <end position="158"/>
    </location>
</feature>
<gene>
    <name evidence="9" type="ORF">L198_07531</name>
</gene>
<comment type="subcellular location">
    <subcellularLocation>
        <location evidence="1">Membrane</location>
        <topology evidence="1">Multi-pass membrane protein</topology>
    </subcellularLocation>
</comment>
<dbReference type="AlphaFoldDB" id="A0A1E3IA02"/>
<evidence type="ECO:0000256" key="5">
    <source>
        <dbReference type="ARBA" id="ARBA00023136"/>
    </source>
</evidence>